<evidence type="ECO:0008006" key="3">
    <source>
        <dbReference type="Google" id="ProtNLM"/>
    </source>
</evidence>
<dbReference type="InterPro" id="IPR021491">
    <property type="entry name" value="DUF3145"/>
</dbReference>
<dbReference type="AlphaFoldDB" id="A0A853DCN9"/>
<proteinExistence type="predicted"/>
<evidence type="ECO:0000313" key="1">
    <source>
        <dbReference type="EMBL" id="NYJ74347.1"/>
    </source>
</evidence>
<gene>
    <name evidence="1" type="ORF">HNR15_001310</name>
</gene>
<dbReference type="Proteomes" id="UP000571817">
    <property type="component" value="Unassembled WGS sequence"/>
</dbReference>
<dbReference type="EMBL" id="JACCFW010000001">
    <property type="protein sequence ID" value="NYJ74347.1"/>
    <property type="molecule type" value="Genomic_DNA"/>
</dbReference>
<name>A0A853DCN9_9MICO</name>
<accession>A0A853DCN9</accession>
<sequence>MSVAGSRAVARGVVFIHSAPTALCPHIAWALESVLGQSVALEWTAQPVASGMVRTELSWMADPGTGARLASTLRGWDHVRYEVTEEASPGVDGSRWAHTPNLGIHHTWTSTSGDAVIHEDRLRSALAECGGDPEVFRAEMAELLGTAWDKELEPFRYAGDGATVRWLHRVS</sequence>
<dbReference type="RefSeq" id="WP_179480158.1">
    <property type="nucleotide sequence ID" value="NZ_JACCFW010000001.1"/>
</dbReference>
<dbReference type="Pfam" id="PF11343">
    <property type="entry name" value="DUF3145"/>
    <property type="match status" value="1"/>
</dbReference>
<organism evidence="1 2">
    <name type="scientific">Allobranchiibius huperziae</name>
    <dbReference type="NCBI Taxonomy" id="1874116"/>
    <lineage>
        <taxon>Bacteria</taxon>
        <taxon>Bacillati</taxon>
        <taxon>Actinomycetota</taxon>
        <taxon>Actinomycetes</taxon>
        <taxon>Micrococcales</taxon>
        <taxon>Dermacoccaceae</taxon>
        <taxon>Allobranchiibius</taxon>
    </lineage>
</organism>
<keyword evidence="2" id="KW-1185">Reference proteome</keyword>
<comment type="caution">
    <text evidence="1">The sequence shown here is derived from an EMBL/GenBank/DDBJ whole genome shotgun (WGS) entry which is preliminary data.</text>
</comment>
<reference evidence="1 2" key="1">
    <citation type="submission" date="2020-07" db="EMBL/GenBank/DDBJ databases">
        <title>Sequencing the genomes of 1000 actinobacteria strains.</title>
        <authorList>
            <person name="Klenk H.-P."/>
        </authorList>
    </citation>
    <scope>NUCLEOTIDE SEQUENCE [LARGE SCALE GENOMIC DNA]</scope>
    <source>
        <strain evidence="1 2">DSM 29531</strain>
    </source>
</reference>
<evidence type="ECO:0000313" key="2">
    <source>
        <dbReference type="Proteomes" id="UP000571817"/>
    </source>
</evidence>
<protein>
    <recommendedName>
        <fullName evidence="3">DUF3145 domain-containing protein</fullName>
    </recommendedName>
</protein>